<evidence type="ECO:0000256" key="1">
    <source>
        <dbReference type="ARBA" id="ARBA00008023"/>
    </source>
</evidence>
<name>A0A1E3QKM2_9ASCO</name>
<comment type="function">
    <text evidence="10">Pyrophosphatase that hydrolyzes non-canonical purine nucleotides such as inosine triphosphate (ITP), deoxyinosine triphosphate (dITP) or xanthosine 5'-triphosphate (XTP) to their respective monophosphate derivatives. The enzyme does not distinguish between the deoxy- and ribose forms. Probably excludes non-canonical purines from RNA and DNA precursor pools, thus preventing their incorporation into RNA and DNA and avoiding chromosomal lesions.</text>
</comment>
<evidence type="ECO:0000256" key="8">
    <source>
        <dbReference type="ARBA" id="ARBA00023211"/>
    </source>
</evidence>
<dbReference type="GO" id="GO:0036222">
    <property type="term" value="F:XTP diphosphatase activity"/>
    <property type="evidence" value="ECO:0007669"/>
    <property type="project" value="UniProtKB-UniRule"/>
</dbReference>
<feature type="binding site" evidence="10">
    <location>
        <begin position="78"/>
        <end position="79"/>
    </location>
    <ligand>
        <name>ITP</name>
        <dbReference type="ChEBI" id="CHEBI:61402"/>
    </ligand>
</feature>
<feature type="binding site" evidence="10">
    <location>
        <position position="50"/>
    </location>
    <ligand>
        <name>Mg(2+)</name>
        <dbReference type="ChEBI" id="CHEBI:18420"/>
    </ligand>
</feature>
<comment type="catalytic activity">
    <reaction evidence="10">
        <text>dITP + H2O = dIMP + diphosphate + H(+)</text>
        <dbReference type="Rhea" id="RHEA:28342"/>
        <dbReference type="ChEBI" id="CHEBI:15377"/>
        <dbReference type="ChEBI" id="CHEBI:15378"/>
        <dbReference type="ChEBI" id="CHEBI:33019"/>
        <dbReference type="ChEBI" id="CHEBI:61194"/>
        <dbReference type="ChEBI" id="CHEBI:61382"/>
        <dbReference type="EC" id="3.6.1.66"/>
    </reaction>
</comment>
<keyword evidence="7 10" id="KW-0546">Nucleotide metabolism</keyword>
<keyword evidence="8 10" id="KW-0464">Manganese</keyword>
<comment type="subunit">
    <text evidence="10">Homodimer.</text>
</comment>
<keyword evidence="5 10" id="KW-0378">Hydrolase</keyword>
<comment type="cofactor">
    <cofactor evidence="10">
        <name>Mg(2+)</name>
        <dbReference type="ChEBI" id="CHEBI:18420"/>
    </cofactor>
    <cofactor evidence="10">
        <name>Mn(2+)</name>
        <dbReference type="ChEBI" id="CHEBI:29035"/>
    </cofactor>
    <text evidence="10">Binds 1 divalent metal cation per subunit; can use either Mg(2+) or Mn(2+).</text>
</comment>
<organism evidence="12 13">
    <name type="scientific">Babjeviella inositovora NRRL Y-12698</name>
    <dbReference type="NCBI Taxonomy" id="984486"/>
    <lineage>
        <taxon>Eukaryota</taxon>
        <taxon>Fungi</taxon>
        <taxon>Dikarya</taxon>
        <taxon>Ascomycota</taxon>
        <taxon>Saccharomycotina</taxon>
        <taxon>Pichiomycetes</taxon>
        <taxon>Serinales incertae sedis</taxon>
        <taxon>Babjeviella</taxon>
    </lineage>
</organism>
<comment type="catalytic activity">
    <reaction evidence="10">
        <text>XTP + H2O = XMP + diphosphate + H(+)</text>
        <dbReference type="Rhea" id="RHEA:28610"/>
        <dbReference type="ChEBI" id="CHEBI:15377"/>
        <dbReference type="ChEBI" id="CHEBI:15378"/>
        <dbReference type="ChEBI" id="CHEBI:33019"/>
        <dbReference type="ChEBI" id="CHEBI:57464"/>
        <dbReference type="ChEBI" id="CHEBI:61314"/>
        <dbReference type="EC" id="3.6.1.66"/>
    </reaction>
</comment>
<comment type="catalytic activity">
    <reaction evidence="10">
        <text>ITP + H2O = IMP + diphosphate + H(+)</text>
        <dbReference type="Rhea" id="RHEA:29399"/>
        <dbReference type="ChEBI" id="CHEBI:15377"/>
        <dbReference type="ChEBI" id="CHEBI:15378"/>
        <dbReference type="ChEBI" id="CHEBI:33019"/>
        <dbReference type="ChEBI" id="CHEBI:58053"/>
        <dbReference type="ChEBI" id="CHEBI:61402"/>
        <dbReference type="EC" id="3.6.1.66"/>
    </reaction>
</comment>
<dbReference type="InterPro" id="IPR029001">
    <property type="entry name" value="ITPase-like_fam"/>
</dbReference>
<feature type="binding site" evidence="10">
    <location>
        <begin position="183"/>
        <end position="184"/>
    </location>
    <ligand>
        <name>ITP</name>
        <dbReference type="ChEBI" id="CHEBI:61402"/>
    </ligand>
</feature>
<evidence type="ECO:0000256" key="3">
    <source>
        <dbReference type="ARBA" id="ARBA00022723"/>
    </source>
</evidence>
<dbReference type="GO" id="GO:0046872">
    <property type="term" value="F:metal ion binding"/>
    <property type="evidence" value="ECO:0007669"/>
    <property type="project" value="UniProtKB-KW"/>
</dbReference>
<dbReference type="HAMAP" id="MF_03148">
    <property type="entry name" value="HAM1_NTPase"/>
    <property type="match status" value="1"/>
</dbReference>
<dbReference type="SUPFAM" id="SSF52972">
    <property type="entry name" value="ITPase-like"/>
    <property type="match status" value="1"/>
</dbReference>
<feature type="binding site" evidence="10">
    <location>
        <position position="78"/>
    </location>
    <ligand>
        <name>Mg(2+)</name>
        <dbReference type="ChEBI" id="CHEBI:18420"/>
    </ligand>
</feature>
<comment type="similarity">
    <text evidence="1 10 11">Belongs to the HAM1 NTPase family.</text>
</comment>
<evidence type="ECO:0000313" key="13">
    <source>
        <dbReference type="Proteomes" id="UP000094336"/>
    </source>
</evidence>
<evidence type="ECO:0000256" key="5">
    <source>
        <dbReference type="ARBA" id="ARBA00022801"/>
    </source>
</evidence>
<keyword evidence="6 10" id="KW-0460">Magnesium</keyword>
<dbReference type="PANTHER" id="PTHR11067">
    <property type="entry name" value="INOSINE TRIPHOSPHATE PYROPHOSPHATASE/HAM1 PROTEIN"/>
    <property type="match status" value="1"/>
</dbReference>
<evidence type="ECO:0000256" key="4">
    <source>
        <dbReference type="ARBA" id="ARBA00022741"/>
    </source>
</evidence>
<dbReference type="FunFam" id="3.90.950.10:FF:000009">
    <property type="entry name" value="Inosine triphosphate pyrophosphatase"/>
    <property type="match status" value="1"/>
</dbReference>
<keyword evidence="3 10" id="KW-0479">Metal-binding</keyword>
<keyword evidence="13" id="KW-1185">Reference proteome</keyword>
<sequence>MSDTITFVTGNSNKLREVVHILSHGAPPSNDGSHKVGKFTVVNNSLDLEEVQGTIEEVTIFKAKKAAELLQRPVLVEDTCLGYDALNGLPGPYIKWFVESLGLEGIVKLLAGFDDKSAKAYCTFGYCKGPGEDVVLFQGVTEGTIVLKARGPTDFGWDAVFQPKGYTETYAEMSKETKNLISHRYRALDKVRTFLLEQSE</sequence>
<keyword evidence="4 10" id="KW-0547">Nucleotide-binding</keyword>
<dbReference type="STRING" id="984486.A0A1E3QKM2"/>
<evidence type="ECO:0000256" key="2">
    <source>
        <dbReference type="ARBA" id="ARBA00022490"/>
    </source>
</evidence>
<dbReference type="Gene3D" id="3.90.950.10">
    <property type="match status" value="1"/>
</dbReference>
<feature type="binding site" evidence="10">
    <location>
        <position position="62"/>
    </location>
    <ligand>
        <name>ITP</name>
        <dbReference type="ChEBI" id="CHEBI:61402"/>
    </ligand>
</feature>
<dbReference type="CDD" id="cd00515">
    <property type="entry name" value="HAM1"/>
    <property type="match status" value="1"/>
</dbReference>
<evidence type="ECO:0000313" key="12">
    <source>
        <dbReference type="EMBL" id="ODQ78233.1"/>
    </source>
</evidence>
<proteinExistence type="inferred from homology"/>
<keyword evidence="9 10" id="KW-0539">Nucleus</keyword>
<dbReference type="Pfam" id="PF01725">
    <property type="entry name" value="Ham1p_like"/>
    <property type="match status" value="1"/>
</dbReference>
<keyword evidence="2 10" id="KW-0963">Cytoplasm</keyword>
<dbReference type="InterPro" id="IPR027502">
    <property type="entry name" value="ITPase"/>
</dbReference>
<dbReference type="OrthoDB" id="6288734at2759"/>
<dbReference type="InterPro" id="IPR002637">
    <property type="entry name" value="RdgB/HAM1"/>
</dbReference>
<protein>
    <recommendedName>
        <fullName evidence="10">Inosine triphosphate pyrophosphatase</fullName>
        <shortName evidence="10">ITPase</shortName>
        <shortName evidence="10">Inosine triphosphatase</shortName>
        <ecNumber evidence="10">3.6.1.66</ecNumber>
    </recommendedName>
    <alternativeName>
        <fullName evidence="10">Non-canonical purine NTP pyrophosphatase</fullName>
    </alternativeName>
    <alternativeName>
        <fullName evidence="10">Non-standard purine NTP pyrophosphatase</fullName>
    </alternativeName>
    <alternativeName>
        <fullName evidence="10">Nucleoside-triphosphate diphosphatase</fullName>
    </alternativeName>
    <alternativeName>
        <fullName evidence="10">Nucleoside-triphosphate pyrophosphatase</fullName>
        <shortName evidence="10">NTPase</shortName>
    </alternativeName>
    <alternativeName>
        <fullName evidence="10">XTP/dITP diphosphatase</fullName>
    </alternativeName>
</protein>
<dbReference type="GO" id="GO:0035870">
    <property type="term" value="F:dITP diphosphatase activity"/>
    <property type="evidence" value="ECO:0007669"/>
    <property type="project" value="UniProtKB-UniRule"/>
</dbReference>
<dbReference type="GO" id="GO:0036220">
    <property type="term" value="F:ITP diphosphatase activity"/>
    <property type="evidence" value="ECO:0007669"/>
    <property type="project" value="UniProtKB-UniRule"/>
</dbReference>
<evidence type="ECO:0000256" key="6">
    <source>
        <dbReference type="ARBA" id="ARBA00022842"/>
    </source>
</evidence>
<evidence type="ECO:0000256" key="10">
    <source>
        <dbReference type="HAMAP-Rule" id="MF_03148"/>
    </source>
</evidence>
<evidence type="ECO:0000256" key="9">
    <source>
        <dbReference type="ARBA" id="ARBA00023242"/>
    </source>
</evidence>
<comment type="subcellular location">
    <subcellularLocation>
        <location evidence="10">Cytoplasm</location>
    </subcellularLocation>
    <subcellularLocation>
        <location evidence="10">Nucleus</location>
    </subcellularLocation>
</comment>
<gene>
    <name evidence="10" type="primary">HAM1</name>
    <name evidence="12" type="ORF">BABINDRAFT_9456</name>
</gene>
<dbReference type="RefSeq" id="XP_018983561.1">
    <property type="nucleotide sequence ID" value="XM_019132960.1"/>
</dbReference>
<dbReference type="PANTHER" id="PTHR11067:SF9">
    <property type="entry name" value="INOSINE TRIPHOSPHATE PYROPHOSPHATASE"/>
    <property type="match status" value="1"/>
</dbReference>
<evidence type="ECO:0000256" key="7">
    <source>
        <dbReference type="ARBA" id="ARBA00023080"/>
    </source>
</evidence>
<feature type="binding site" evidence="10">
    <location>
        <begin position="9"/>
        <end position="14"/>
    </location>
    <ligand>
        <name>ITP</name>
        <dbReference type="ChEBI" id="CHEBI:61402"/>
    </ligand>
</feature>
<dbReference type="GO" id="GO:0009117">
    <property type="term" value="P:nucleotide metabolic process"/>
    <property type="evidence" value="ECO:0007669"/>
    <property type="project" value="UniProtKB-KW"/>
</dbReference>
<dbReference type="EC" id="3.6.1.66" evidence="10"/>
<dbReference type="NCBIfam" id="TIGR00042">
    <property type="entry name" value="RdgB/HAM1 family non-canonical purine NTP pyrophosphatase"/>
    <property type="match status" value="1"/>
</dbReference>
<dbReference type="AlphaFoldDB" id="A0A1E3QKM2"/>
<feature type="binding site" evidence="10">
    <location>
        <begin position="155"/>
        <end position="158"/>
    </location>
    <ligand>
        <name>ITP</name>
        <dbReference type="ChEBI" id="CHEBI:61402"/>
    </ligand>
</feature>
<dbReference type="GO" id="GO:0000166">
    <property type="term" value="F:nucleotide binding"/>
    <property type="evidence" value="ECO:0007669"/>
    <property type="project" value="UniProtKB-KW"/>
</dbReference>
<dbReference type="GO" id="GO:0005737">
    <property type="term" value="C:cytoplasm"/>
    <property type="evidence" value="ECO:0007669"/>
    <property type="project" value="UniProtKB-SubCell"/>
</dbReference>
<accession>A0A1E3QKM2</accession>
<dbReference type="GeneID" id="30150813"/>
<dbReference type="Proteomes" id="UP000094336">
    <property type="component" value="Unassembled WGS sequence"/>
</dbReference>
<evidence type="ECO:0000256" key="11">
    <source>
        <dbReference type="RuleBase" id="RU003781"/>
    </source>
</evidence>
<reference evidence="13" key="1">
    <citation type="submission" date="2016-05" db="EMBL/GenBank/DDBJ databases">
        <title>Comparative genomics of biotechnologically important yeasts.</title>
        <authorList>
            <consortium name="DOE Joint Genome Institute"/>
            <person name="Riley R."/>
            <person name="Haridas S."/>
            <person name="Wolfe K.H."/>
            <person name="Lopes M.R."/>
            <person name="Hittinger C.T."/>
            <person name="Goker M."/>
            <person name="Salamov A."/>
            <person name="Wisecaver J."/>
            <person name="Long T.M."/>
            <person name="Aerts A.L."/>
            <person name="Barry K."/>
            <person name="Choi C."/>
            <person name="Clum A."/>
            <person name="Coughlan A.Y."/>
            <person name="Deshpande S."/>
            <person name="Douglass A.P."/>
            <person name="Hanson S.J."/>
            <person name="Klenk H.-P."/>
            <person name="Labutti K."/>
            <person name="Lapidus A."/>
            <person name="Lindquist E."/>
            <person name="Lipzen A."/>
            <person name="Meier-Kolthoff J.P."/>
            <person name="Ohm R.A."/>
            <person name="Otillar R.P."/>
            <person name="Pangilinan J."/>
            <person name="Peng Y."/>
            <person name="Rokas A."/>
            <person name="Rosa C.A."/>
            <person name="Scheuner C."/>
            <person name="Sibirny A.A."/>
            <person name="Slot J.C."/>
            <person name="Stielow J.B."/>
            <person name="Sun H."/>
            <person name="Kurtzman C.P."/>
            <person name="Blackwell M."/>
            <person name="Grigoriev I.V."/>
            <person name="Jeffries T.W."/>
        </authorList>
    </citation>
    <scope>NUCLEOTIDE SEQUENCE [LARGE SCALE GENOMIC DNA]</scope>
    <source>
        <strain evidence="13">NRRL Y-12698</strain>
    </source>
</reference>
<dbReference type="EMBL" id="KV454436">
    <property type="protein sequence ID" value="ODQ78233.1"/>
    <property type="molecule type" value="Genomic_DNA"/>
</dbReference>
<dbReference type="GO" id="GO:0009204">
    <property type="term" value="P:deoxyribonucleoside triphosphate catabolic process"/>
    <property type="evidence" value="ECO:0007669"/>
    <property type="project" value="UniProtKB-UniRule"/>
</dbReference>
<feature type="binding site" evidence="10">
    <location>
        <position position="178"/>
    </location>
    <ligand>
        <name>ITP</name>
        <dbReference type="ChEBI" id="CHEBI:61402"/>
    </ligand>
</feature>
<dbReference type="GO" id="GO:0005634">
    <property type="term" value="C:nucleus"/>
    <property type="evidence" value="ECO:0007669"/>
    <property type="project" value="UniProtKB-SubCell"/>
</dbReference>